<dbReference type="HOGENOM" id="CLU_056579_2_0_1"/>
<keyword evidence="3" id="KW-1185">Reference proteome</keyword>
<dbReference type="EMBL" id="KN835100">
    <property type="protein sequence ID" value="KIK49695.1"/>
    <property type="molecule type" value="Genomic_DNA"/>
</dbReference>
<sequence length="190" mass="21276">MNTIVAPPSSFEDLWAKALADYKEQTGREIDQAQMAQFPDRPSVDDIVRILETQTKDLKTFRKRGEKIRAVLKPVVRIVQVLNDTAAEAANAASVPGGKAVFVAFGLLLTAAKGVTEVYDTLEELSKKLHEAFIRMESYFGSNFTPSPGLQDIYIQILVQVIKVVGFLTSYQDSNAKKKWHMFSKRSSKY</sequence>
<evidence type="ECO:0000313" key="3">
    <source>
        <dbReference type="Proteomes" id="UP000053593"/>
    </source>
</evidence>
<dbReference type="Pfam" id="PF17109">
    <property type="entry name" value="Goodbye"/>
    <property type="match status" value="1"/>
</dbReference>
<dbReference type="AlphaFoldDB" id="A0A0D0AHV3"/>
<gene>
    <name evidence="2" type="ORF">GYMLUDRAFT_253685</name>
</gene>
<reference evidence="2 3" key="1">
    <citation type="submission" date="2014-04" db="EMBL/GenBank/DDBJ databases">
        <title>Evolutionary Origins and Diversification of the Mycorrhizal Mutualists.</title>
        <authorList>
            <consortium name="DOE Joint Genome Institute"/>
            <consortium name="Mycorrhizal Genomics Consortium"/>
            <person name="Kohler A."/>
            <person name="Kuo A."/>
            <person name="Nagy L.G."/>
            <person name="Floudas D."/>
            <person name="Copeland A."/>
            <person name="Barry K.W."/>
            <person name="Cichocki N."/>
            <person name="Veneault-Fourrey C."/>
            <person name="LaButti K."/>
            <person name="Lindquist E.A."/>
            <person name="Lipzen A."/>
            <person name="Lundell T."/>
            <person name="Morin E."/>
            <person name="Murat C."/>
            <person name="Riley R."/>
            <person name="Ohm R."/>
            <person name="Sun H."/>
            <person name="Tunlid A."/>
            <person name="Henrissat B."/>
            <person name="Grigoriev I.V."/>
            <person name="Hibbett D.S."/>
            <person name="Martin F."/>
        </authorList>
    </citation>
    <scope>NUCLEOTIDE SEQUENCE [LARGE SCALE GENOMIC DNA]</scope>
    <source>
        <strain evidence="2 3">FD-317 M1</strain>
    </source>
</reference>
<protein>
    <recommendedName>
        <fullName evidence="1">Fungal STAND N-terminal Goodbye domain-containing protein</fullName>
    </recommendedName>
</protein>
<organism evidence="2 3">
    <name type="scientific">Collybiopsis luxurians FD-317 M1</name>
    <dbReference type="NCBI Taxonomy" id="944289"/>
    <lineage>
        <taxon>Eukaryota</taxon>
        <taxon>Fungi</taxon>
        <taxon>Dikarya</taxon>
        <taxon>Basidiomycota</taxon>
        <taxon>Agaricomycotina</taxon>
        <taxon>Agaricomycetes</taxon>
        <taxon>Agaricomycetidae</taxon>
        <taxon>Agaricales</taxon>
        <taxon>Marasmiineae</taxon>
        <taxon>Omphalotaceae</taxon>
        <taxon>Collybiopsis</taxon>
        <taxon>Collybiopsis luxurians</taxon>
    </lineage>
</organism>
<feature type="domain" description="Fungal STAND N-terminal Goodbye" evidence="1">
    <location>
        <begin position="15"/>
        <end position="139"/>
    </location>
</feature>
<accession>A0A0D0AHV3</accession>
<dbReference type="InterPro" id="IPR031350">
    <property type="entry name" value="Goodbye_dom"/>
</dbReference>
<name>A0A0D0AHV3_9AGAR</name>
<evidence type="ECO:0000313" key="2">
    <source>
        <dbReference type="EMBL" id="KIK49695.1"/>
    </source>
</evidence>
<dbReference type="OrthoDB" id="3012462at2759"/>
<proteinExistence type="predicted"/>
<dbReference type="Proteomes" id="UP000053593">
    <property type="component" value="Unassembled WGS sequence"/>
</dbReference>
<evidence type="ECO:0000259" key="1">
    <source>
        <dbReference type="Pfam" id="PF17109"/>
    </source>
</evidence>